<keyword evidence="3" id="KW-1185">Reference proteome</keyword>
<organism evidence="2 3">
    <name type="scientific">Cajanus cajan</name>
    <name type="common">Pigeon pea</name>
    <name type="synonym">Cajanus indicus</name>
    <dbReference type="NCBI Taxonomy" id="3821"/>
    <lineage>
        <taxon>Eukaryota</taxon>
        <taxon>Viridiplantae</taxon>
        <taxon>Streptophyta</taxon>
        <taxon>Embryophyta</taxon>
        <taxon>Tracheophyta</taxon>
        <taxon>Spermatophyta</taxon>
        <taxon>Magnoliopsida</taxon>
        <taxon>eudicotyledons</taxon>
        <taxon>Gunneridae</taxon>
        <taxon>Pentapetalae</taxon>
        <taxon>rosids</taxon>
        <taxon>fabids</taxon>
        <taxon>Fabales</taxon>
        <taxon>Fabaceae</taxon>
        <taxon>Papilionoideae</taxon>
        <taxon>50 kb inversion clade</taxon>
        <taxon>NPAAA clade</taxon>
        <taxon>indigoferoid/millettioid clade</taxon>
        <taxon>Phaseoleae</taxon>
        <taxon>Cajanus</taxon>
    </lineage>
</organism>
<sequence>MTGDLTVFKSYSACLNNYTIRLADGTLSKVMGKGSSIISQNITLNSILYVPKLDCNLLSISKLTRDLKCH</sequence>
<evidence type="ECO:0000313" key="2">
    <source>
        <dbReference type="EMBL" id="KYP34890.1"/>
    </source>
</evidence>
<dbReference type="Proteomes" id="UP000075243">
    <property type="component" value="Unassembled WGS sequence"/>
</dbReference>
<proteinExistence type="predicted"/>
<accession>A0A151QX51</accession>
<gene>
    <name evidence="2" type="ORF">KK1_044101</name>
</gene>
<name>A0A151QX51_CAJCA</name>
<reference evidence="2" key="1">
    <citation type="journal article" date="2012" name="Nat. Biotechnol.">
        <title>Draft genome sequence of pigeonpea (Cajanus cajan), an orphan legume crop of resource-poor farmers.</title>
        <authorList>
            <person name="Varshney R.K."/>
            <person name="Chen W."/>
            <person name="Li Y."/>
            <person name="Bharti A.K."/>
            <person name="Saxena R.K."/>
            <person name="Schlueter J.A."/>
            <person name="Donoghue M.T."/>
            <person name="Azam S."/>
            <person name="Fan G."/>
            <person name="Whaley A.M."/>
            <person name="Farmer A.D."/>
            <person name="Sheridan J."/>
            <person name="Iwata A."/>
            <person name="Tuteja R."/>
            <person name="Penmetsa R.V."/>
            <person name="Wu W."/>
            <person name="Upadhyaya H.D."/>
            <person name="Yang S.P."/>
            <person name="Shah T."/>
            <person name="Saxena K.B."/>
            <person name="Michael T."/>
            <person name="McCombie W.R."/>
            <person name="Yang B."/>
            <person name="Zhang G."/>
            <person name="Yang H."/>
            <person name="Wang J."/>
            <person name="Spillane C."/>
            <person name="Cook D.R."/>
            <person name="May G.D."/>
            <person name="Xu X."/>
            <person name="Jackson S.A."/>
        </authorList>
    </citation>
    <scope>NUCLEOTIDE SEQUENCE [LARGE SCALE GENOMIC DNA]</scope>
</reference>
<evidence type="ECO:0000259" key="1">
    <source>
        <dbReference type="Pfam" id="PF22936"/>
    </source>
</evidence>
<dbReference type="InterPro" id="IPR054722">
    <property type="entry name" value="PolX-like_BBD"/>
</dbReference>
<feature type="domain" description="Retrovirus-related Pol polyprotein from transposon TNT 1-94-like beta-barrel" evidence="1">
    <location>
        <begin position="1"/>
        <end position="65"/>
    </location>
</feature>
<protein>
    <recommendedName>
        <fullName evidence="1">Retrovirus-related Pol polyprotein from transposon TNT 1-94-like beta-barrel domain-containing protein</fullName>
    </recommendedName>
</protein>
<dbReference type="AlphaFoldDB" id="A0A151QX51"/>
<dbReference type="Pfam" id="PF22936">
    <property type="entry name" value="Pol_BBD"/>
    <property type="match status" value="1"/>
</dbReference>
<evidence type="ECO:0000313" key="3">
    <source>
        <dbReference type="Proteomes" id="UP000075243"/>
    </source>
</evidence>
<dbReference type="Gramene" id="C.cajan_43110.t">
    <property type="protein sequence ID" value="C.cajan_43110.t.cds1"/>
    <property type="gene ID" value="C.cajan_43110"/>
</dbReference>
<dbReference type="EMBL" id="KQ484491">
    <property type="protein sequence ID" value="KYP34890.1"/>
    <property type="molecule type" value="Genomic_DNA"/>
</dbReference>